<sequence length="159" mass="18490">LQAFCEASGLKVSLEKSRLGPWQLRQFPRSRVEKLARIMKVQFTCKLERYLGFQMRNGRGKREDYAQIVDRVSTKLASWKGKMLNKPGRVTLVNADFMSLLSYHMQIHWLPQYLCEYLDKVGRSFIWKGYGGRGLHMVGWQHVTKPRNLGGLGIRIAQF</sequence>
<protein>
    <submittedName>
        <fullName evidence="1">Ribonuclease H protein At1g65750 family</fullName>
    </submittedName>
</protein>
<evidence type="ECO:0000313" key="2">
    <source>
        <dbReference type="Proteomes" id="UP000075243"/>
    </source>
</evidence>
<reference evidence="1 2" key="1">
    <citation type="journal article" date="2012" name="Nat. Biotechnol.">
        <title>Draft genome sequence of pigeonpea (Cajanus cajan), an orphan legume crop of resource-poor farmers.</title>
        <authorList>
            <person name="Varshney R.K."/>
            <person name="Chen W."/>
            <person name="Li Y."/>
            <person name="Bharti A.K."/>
            <person name="Saxena R.K."/>
            <person name="Schlueter J.A."/>
            <person name="Donoghue M.T."/>
            <person name="Azam S."/>
            <person name="Fan G."/>
            <person name="Whaley A.M."/>
            <person name="Farmer A.D."/>
            <person name="Sheridan J."/>
            <person name="Iwata A."/>
            <person name="Tuteja R."/>
            <person name="Penmetsa R.V."/>
            <person name="Wu W."/>
            <person name="Upadhyaya H.D."/>
            <person name="Yang S.P."/>
            <person name="Shah T."/>
            <person name="Saxena K.B."/>
            <person name="Michael T."/>
            <person name="McCombie W.R."/>
            <person name="Yang B."/>
            <person name="Zhang G."/>
            <person name="Yang H."/>
            <person name="Wang J."/>
            <person name="Spillane C."/>
            <person name="Cook D.R."/>
            <person name="May G.D."/>
            <person name="Xu X."/>
            <person name="Jackson S.A."/>
        </authorList>
    </citation>
    <scope>NUCLEOTIDE SEQUENCE [LARGE SCALE GENOMIC DNA]</scope>
    <source>
        <strain evidence="2">cv. Asha</strain>
    </source>
</reference>
<organism evidence="1 2">
    <name type="scientific">Cajanus cajan</name>
    <name type="common">Pigeon pea</name>
    <name type="synonym">Cajanus indicus</name>
    <dbReference type="NCBI Taxonomy" id="3821"/>
    <lineage>
        <taxon>Eukaryota</taxon>
        <taxon>Viridiplantae</taxon>
        <taxon>Streptophyta</taxon>
        <taxon>Embryophyta</taxon>
        <taxon>Tracheophyta</taxon>
        <taxon>Spermatophyta</taxon>
        <taxon>Magnoliopsida</taxon>
        <taxon>eudicotyledons</taxon>
        <taxon>Gunneridae</taxon>
        <taxon>Pentapetalae</taxon>
        <taxon>rosids</taxon>
        <taxon>fabids</taxon>
        <taxon>Fabales</taxon>
        <taxon>Fabaceae</taxon>
        <taxon>Papilionoideae</taxon>
        <taxon>50 kb inversion clade</taxon>
        <taxon>NPAAA clade</taxon>
        <taxon>indigoferoid/millettioid clade</taxon>
        <taxon>Phaseoleae</taxon>
        <taxon>Cajanus</taxon>
    </lineage>
</organism>
<dbReference type="PANTHER" id="PTHR33116">
    <property type="entry name" value="REVERSE TRANSCRIPTASE ZINC-BINDING DOMAIN-CONTAINING PROTEIN-RELATED-RELATED"/>
    <property type="match status" value="1"/>
</dbReference>
<dbReference type="AlphaFoldDB" id="A0A151U3Z0"/>
<dbReference type="PANTHER" id="PTHR33116:SF78">
    <property type="entry name" value="OS12G0587133 PROTEIN"/>
    <property type="match status" value="1"/>
</dbReference>
<name>A0A151U3Z0_CAJCA</name>
<feature type="non-terminal residue" evidence="1">
    <location>
        <position position="1"/>
    </location>
</feature>
<dbReference type="STRING" id="3821.A0A151U3Z0"/>
<keyword evidence="2" id="KW-1185">Reference proteome</keyword>
<evidence type="ECO:0000313" key="1">
    <source>
        <dbReference type="EMBL" id="KYP74006.1"/>
    </source>
</evidence>
<gene>
    <name evidence="1" type="ORF">KK1_006674</name>
</gene>
<accession>A0A151U3Z0</accession>
<dbReference type="Proteomes" id="UP000075243">
    <property type="component" value="Chromosome 2"/>
</dbReference>
<proteinExistence type="predicted"/>
<dbReference type="EMBL" id="CM003604">
    <property type="protein sequence ID" value="KYP74006.1"/>
    <property type="molecule type" value="Genomic_DNA"/>
</dbReference>